<evidence type="ECO:0000256" key="5">
    <source>
        <dbReference type="PROSITE-ProRule" id="PRU00560"/>
    </source>
</evidence>
<dbReference type="EMBL" id="JARYZI010000005">
    <property type="protein sequence ID" value="MDH8678429.1"/>
    <property type="molecule type" value="Genomic_DNA"/>
</dbReference>
<protein>
    <submittedName>
        <fullName evidence="7">RNA polymerase recycling motor HelD</fullName>
    </submittedName>
</protein>
<name>A0ABT6NDD3_9FIRM</name>
<dbReference type="PANTHER" id="PTHR11070">
    <property type="entry name" value="UVRD / RECB / PCRA DNA HELICASE FAMILY MEMBER"/>
    <property type="match status" value="1"/>
</dbReference>
<dbReference type="NCBIfam" id="NF041464">
    <property type="entry name" value="HelD_BACSU"/>
    <property type="match status" value="1"/>
</dbReference>
<evidence type="ECO:0000313" key="8">
    <source>
        <dbReference type="Proteomes" id="UP001158045"/>
    </source>
</evidence>
<dbReference type="Pfam" id="PF13538">
    <property type="entry name" value="UvrD_C_2"/>
    <property type="match status" value="1"/>
</dbReference>
<gene>
    <name evidence="7" type="primary">helD</name>
    <name evidence="7" type="ORF">QE109_09745</name>
</gene>
<feature type="domain" description="UvrD-like helicase ATP-binding" evidence="6">
    <location>
        <begin position="197"/>
        <end position="596"/>
    </location>
</feature>
<evidence type="ECO:0000259" key="6">
    <source>
        <dbReference type="PROSITE" id="PS51198"/>
    </source>
</evidence>
<dbReference type="Proteomes" id="UP001158045">
    <property type="component" value="Unassembled WGS sequence"/>
</dbReference>
<dbReference type="SUPFAM" id="SSF52540">
    <property type="entry name" value="P-loop containing nucleoside triphosphate hydrolases"/>
    <property type="match status" value="1"/>
</dbReference>
<evidence type="ECO:0000256" key="2">
    <source>
        <dbReference type="ARBA" id="ARBA00022801"/>
    </source>
</evidence>
<dbReference type="Pfam" id="PF00580">
    <property type="entry name" value="UvrD-helicase"/>
    <property type="match status" value="1"/>
</dbReference>
<keyword evidence="4 5" id="KW-0067">ATP-binding</keyword>
<evidence type="ECO:0000256" key="1">
    <source>
        <dbReference type="ARBA" id="ARBA00022741"/>
    </source>
</evidence>
<dbReference type="InterPro" id="IPR014016">
    <property type="entry name" value="UvrD-like_ATP-bd"/>
</dbReference>
<reference evidence="7 8" key="1">
    <citation type="submission" date="2023-04" db="EMBL/GenBank/DDBJ databases">
        <title>Fusibacter bizertensis strain WBS, isolated from littoral bottom sediments of the Arctic seas - biochemical and genomic analysis.</title>
        <authorList>
            <person name="Brioukhanov A.L."/>
        </authorList>
    </citation>
    <scope>NUCLEOTIDE SEQUENCE [LARGE SCALE GENOMIC DNA]</scope>
    <source>
        <strain evidence="7 8">WBS</strain>
    </source>
</reference>
<dbReference type="InterPro" id="IPR027785">
    <property type="entry name" value="UvrD-like_helicase_C"/>
</dbReference>
<dbReference type="RefSeq" id="WP_281094269.1">
    <property type="nucleotide sequence ID" value="NZ_JARYZI010000005.1"/>
</dbReference>
<evidence type="ECO:0000256" key="3">
    <source>
        <dbReference type="ARBA" id="ARBA00022806"/>
    </source>
</evidence>
<dbReference type="InterPro" id="IPR000212">
    <property type="entry name" value="DNA_helicase_UvrD/REP"/>
</dbReference>
<keyword evidence="3 5" id="KW-0347">Helicase</keyword>
<evidence type="ECO:0000313" key="7">
    <source>
        <dbReference type="EMBL" id="MDH8678429.1"/>
    </source>
</evidence>
<organism evidence="7 8">
    <name type="scientific">Fusibacter bizertensis</name>
    <dbReference type="NCBI Taxonomy" id="1488331"/>
    <lineage>
        <taxon>Bacteria</taxon>
        <taxon>Bacillati</taxon>
        <taxon>Bacillota</taxon>
        <taxon>Clostridia</taxon>
        <taxon>Eubacteriales</taxon>
        <taxon>Eubacteriales Family XII. Incertae Sedis</taxon>
        <taxon>Fusibacter</taxon>
    </lineage>
</organism>
<keyword evidence="8" id="KW-1185">Reference proteome</keyword>
<keyword evidence="1 5" id="KW-0547">Nucleotide-binding</keyword>
<dbReference type="PANTHER" id="PTHR11070:SF17">
    <property type="entry name" value="DNA HELICASE IV"/>
    <property type="match status" value="1"/>
</dbReference>
<proteinExistence type="predicted"/>
<dbReference type="Gene3D" id="3.40.50.300">
    <property type="entry name" value="P-loop containing nucleotide triphosphate hydrolases"/>
    <property type="match status" value="3"/>
</dbReference>
<comment type="caution">
    <text evidence="7">The sequence shown here is derived from an EMBL/GenBank/DDBJ whole genome shotgun (WGS) entry which is preliminary data.</text>
</comment>
<dbReference type="InterPro" id="IPR048228">
    <property type="entry name" value="HelD_bacillota"/>
</dbReference>
<evidence type="ECO:0000256" key="4">
    <source>
        <dbReference type="ARBA" id="ARBA00022840"/>
    </source>
</evidence>
<feature type="binding site" evidence="5">
    <location>
        <begin position="218"/>
        <end position="225"/>
    </location>
    <ligand>
        <name>ATP</name>
        <dbReference type="ChEBI" id="CHEBI:30616"/>
    </ligand>
</feature>
<dbReference type="PROSITE" id="PS51198">
    <property type="entry name" value="UVRD_HELICASE_ATP_BIND"/>
    <property type="match status" value="1"/>
</dbReference>
<sequence>MKLKKHPDYEHELNRLNETKEHIEHTIASVENYRKLYSDNIKDAMSNLDTQESSSNYIDALINTQFVEIADKNYDNLLRARKKPYFARIDFKQSGKDEIEKFYIGKTSLLRDGEFTPLVVDWRAPISTLYYEGRLGENQYESEGDIYEGELYLKRQIAIEDGKLHDFIDVDITTNDAFLQASLEASADQRLKDIASTIQAEQNRVIRANMRRPLIVQGAAGSGKTTIALHRIAYFIYTYEKSFNPESFMIIAPNRLFINYISEVLPELGVEKVKQTTYIDFMNELIGKKIHLVDKNEKLIKLLHESHDSNQLLIWNTAFKGSLDYMRGIEAYLTHIEKKFTPSVHFMYQGETLASRVEIRSLFLHSYDYMPIIKRVNEIKKLLTFRLKQVHKEKLTKTEEKYNLKIDHIIRVKEPGDERRNRVISLMDERDHKLAEMKHEFKHAVKNYMALFPKVDYMSTYTELMTNTELFQKYFGSNLSLEQIDYHVQLSKTLINKGKFELEDLSALLYVKNRLHGFEDTLEITTLVIDEAQDFSMFQFFILKHVLKTVRLTLLGDLSQGIHAYRGTTSWQEVMDQVFPDDQPSYMTLVQSYRTTVEIMDTANKILSKLNDESIVYAKPVIRHGETPEILAFDDYEHLVGSLYKKVDFLHGKGYKSIALICKTKAECVKLKRAFDQQKKHSVKILDEKEEHYSAGIILVPSYFAKGLEFDAVLILSMSEGYSLHPLEIKLLYVAMTRALHHMDLLYVKGTMPILENVEQLHH</sequence>
<accession>A0ABT6NDD3</accession>
<dbReference type="InterPro" id="IPR027417">
    <property type="entry name" value="P-loop_NTPase"/>
</dbReference>
<keyword evidence="2 5" id="KW-0378">Hydrolase</keyword>